<dbReference type="EMBL" id="CP019698">
    <property type="protein sequence ID" value="AQS59991.1"/>
    <property type="molecule type" value="Genomic_DNA"/>
</dbReference>
<evidence type="ECO:0000313" key="2">
    <source>
        <dbReference type="EMBL" id="AQS59991.1"/>
    </source>
</evidence>
<protein>
    <recommendedName>
        <fullName evidence="4">DUF2680 domain-containing protein</fullName>
    </recommendedName>
</protein>
<name>A0A1S6IYY9_9FIRM</name>
<dbReference type="STRING" id="1833852.B0537_13450"/>
<dbReference type="AlphaFoldDB" id="A0A1S6IYY9"/>
<dbReference type="RefSeq" id="WP_077715034.1">
    <property type="nucleotide sequence ID" value="NZ_CP019698.1"/>
</dbReference>
<keyword evidence="1" id="KW-0732">Signal</keyword>
<dbReference type="OrthoDB" id="1787530at2"/>
<evidence type="ECO:0000256" key="1">
    <source>
        <dbReference type="SAM" id="SignalP"/>
    </source>
</evidence>
<reference evidence="2 3" key="1">
    <citation type="journal article" date="2016" name="Int. J. Syst. Evol. Microbiol.">
        <title>Desulfotomaculum ferrireducens sp. nov., a moderately thermophilic sulfate-reducing and dissimilatory Fe(III)-reducing bacterium isolated from compost.</title>
        <authorList>
            <person name="Yang G."/>
            <person name="Guo J."/>
            <person name="Zhuang L."/>
            <person name="Yuan Y."/>
            <person name="Zhou S."/>
        </authorList>
    </citation>
    <scope>NUCLEOTIDE SEQUENCE [LARGE SCALE GENOMIC DNA]</scope>
    <source>
        <strain evidence="2 3">GSS09</strain>
    </source>
</reference>
<proteinExistence type="predicted"/>
<accession>A0A1S6IYY9</accession>
<feature type="chain" id="PRO_5012006427" description="DUF2680 domain-containing protein" evidence="1">
    <location>
        <begin position="26"/>
        <end position="118"/>
    </location>
</feature>
<organism evidence="2 3">
    <name type="scientific">Desulforamulus ferrireducens</name>
    <dbReference type="NCBI Taxonomy" id="1833852"/>
    <lineage>
        <taxon>Bacteria</taxon>
        <taxon>Bacillati</taxon>
        <taxon>Bacillota</taxon>
        <taxon>Clostridia</taxon>
        <taxon>Eubacteriales</taxon>
        <taxon>Peptococcaceae</taxon>
        <taxon>Desulforamulus</taxon>
    </lineage>
</organism>
<dbReference type="Proteomes" id="UP000189464">
    <property type="component" value="Chromosome"/>
</dbReference>
<keyword evidence="3" id="KW-1185">Reference proteome</keyword>
<dbReference type="KEGG" id="dfg:B0537_13450"/>
<evidence type="ECO:0008006" key="4">
    <source>
        <dbReference type="Google" id="ProtNLM"/>
    </source>
</evidence>
<feature type="signal peptide" evidence="1">
    <location>
        <begin position="1"/>
        <end position="25"/>
    </location>
</feature>
<sequence length="118" mass="12960">MNKKLIMLALVLVAAVALLVPTAFATTGTDSPAKAWLEQKFAQKKAFVEQAVKDGRITAEQGEAWLKHLNERQQFHAQNGYLCPAGGNGNFGMGRGMGNGMCWRWNNSNIQTPQVQNQ</sequence>
<gene>
    <name evidence="2" type="ORF">B0537_13450</name>
</gene>
<evidence type="ECO:0000313" key="3">
    <source>
        <dbReference type="Proteomes" id="UP000189464"/>
    </source>
</evidence>